<gene>
    <name evidence="3" type="ORF">SAMN05216490_0152</name>
</gene>
<dbReference type="RefSeq" id="WP_091367762.1">
    <property type="nucleotide sequence ID" value="NZ_LT629740.1"/>
</dbReference>
<proteinExistence type="predicted"/>
<feature type="signal peptide" evidence="2">
    <location>
        <begin position="1"/>
        <end position="20"/>
    </location>
</feature>
<feature type="transmembrane region" description="Helical" evidence="1">
    <location>
        <begin position="98"/>
        <end position="122"/>
    </location>
</feature>
<name>A0A1H1MS89_MUCMA</name>
<reference evidence="3 4" key="1">
    <citation type="submission" date="2016-10" db="EMBL/GenBank/DDBJ databases">
        <authorList>
            <person name="de Groot N.N."/>
        </authorList>
    </citation>
    <scope>NUCLEOTIDE SEQUENCE [LARGE SCALE GENOMIC DNA]</scope>
    <source>
        <strain evidence="3 4">MP1X4</strain>
    </source>
</reference>
<keyword evidence="1" id="KW-1133">Transmembrane helix</keyword>
<keyword evidence="1" id="KW-0812">Transmembrane</keyword>
<protein>
    <submittedName>
        <fullName evidence="3">Uncharacterized protein</fullName>
    </submittedName>
</protein>
<organism evidence="3 4">
    <name type="scientific">Mucilaginibacter mallensis</name>
    <dbReference type="NCBI Taxonomy" id="652787"/>
    <lineage>
        <taxon>Bacteria</taxon>
        <taxon>Pseudomonadati</taxon>
        <taxon>Bacteroidota</taxon>
        <taxon>Sphingobacteriia</taxon>
        <taxon>Sphingobacteriales</taxon>
        <taxon>Sphingobacteriaceae</taxon>
        <taxon>Mucilaginibacter</taxon>
    </lineage>
</organism>
<dbReference type="EMBL" id="LT629740">
    <property type="protein sequence ID" value="SDR89721.1"/>
    <property type="molecule type" value="Genomic_DNA"/>
</dbReference>
<evidence type="ECO:0000313" key="4">
    <source>
        <dbReference type="Proteomes" id="UP000199679"/>
    </source>
</evidence>
<keyword evidence="2" id="KW-0732">Signal</keyword>
<dbReference type="AlphaFoldDB" id="A0A1H1MS89"/>
<accession>A0A1H1MS89</accession>
<dbReference type="OrthoDB" id="773159at2"/>
<evidence type="ECO:0000313" key="3">
    <source>
        <dbReference type="EMBL" id="SDR89721.1"/>
    </source>
</evidence>
<evidence type="ECO:0000256" key="1">
    <source>
        <dbReference type="SAM" id="Phobius"/>
    </source>
</evidence>
<dbReference type="Proteomes" id="UP000199679">
    <property type="component" value="Chromosome I"/>
</dbReference>
<keyword evidence="4" id="KW-1185">Reference proteome</keyword>
<evidence type="ECO:0000256" key="2">
    <source>
        <dbReference type="SAM" id="SignalP"/>
    </source>
</evidence>
<keyword evidence="1" id="KW-0472">Membrane</keyword>
<feature type="chain" id="PRO_5009254710" evidence="2">
    <location>
        <begin position="21"/>
        <end position="129"/>
    </location>
</feature>
<sequence length="129" mass="14585">MLKYLLVSLFIAIFPASVLKAKNAPVDSLVHMAQSDAQKFRLNDADMKKFRKDRHNSTSDYFKPIKTSVSDTTLLQDSVYVKAYRASAYNKTRKRRTVWHHVLVGTAVLYGASLVVIMAIVFSPGYKGR</sequence>